<accession>A0A2Z2NTT7</accession>
<evidence type="ECO:0000256" key="1">
    <source>
        <dbReference type="ARBA" id="ARBA00009437"/>
    </source>
</evidence>
<dbReference type="EMBL" id="CP018632">
    <property type="protein sequence ID" value="ASJ73915.1"/>
    <property type="molecule type" value="Genomic_DNA"/>
</dbReference>
<dbReference type="KEGG" id="gai:IMCC3135_19180"/>
<organism evidence="6 7">
    <name type="scientific">Granulosicoccus antarcticus IMCC3135</name>
    <dbReference type="NCBI Taxonomy" id="1192854"/>
    <lineage>
        <taxon>Bacteria</taxon>
        <taxon>Pseudomonadati</taxon>
        <taxon>Pseudomonadota</taxon>
        <taxon>Gammaproteobacteria</taxon>
        <taxon>Chromatiales</taxon>
        <taxon>Granulosicoccaceae</taxon>
        <taxon>Granulosicoccus</taxon>
    </lineage>
</organism>
<dbReference type="PANTHER" id="PTHR30346">
    <property type="entry name" value="TRANSCRIPTIONAL DUAL REGULATOR HCAR-RELATED"/>
    <property type="match status" value="1"/>
</dbReference>
<dbReference type="FunFam" id="1.10.10.10:FF:000001">
    <property type="entry name" value="LysR family transcriptional regulator"/>
    <property type="match status" value="1"/>
</dbReference>
<dbReference type="GO" id="GO:0003677">
    <property type="term" value="F:DNA binding"/>
    <property type="evidence" value="ECO:0007669"/>
    <property type="project" value="UniProtKB-KW"/>
</dbReference>
<gene>
    <name evidence="6" type="primary">cysB_1</name>
    <name evidence="6" type="ORF">IMCC3135_19180</name>
</gene>
<evidence type="ECO:0000313" key="7">
    <source>
        <dbReference type="Proteomes" id="UP000250079"/>
    </source>
</evidence>
<keyword evidence="3" id="KW-0238">DNA-binding</keyword>
<evidence type="ECO:0000313" key="6">
    <source>
        <dbReference type="EMBL" id="ASJ73915.1"/>
    </source>
</evidence>
<dbReference type="Pfam" id="PF03466">
    <property type="entry name" value="LysR_substrate"/>
    <property type="match status" value="1"/>
</dbReference>
<dbReference type="GO" id="GO:0032993">
    <property type="term" value="C:protein-DNA complex"/>
    <property type="evidence" value="ECO:0007669"/>
    <property type="project" value="TreeGrafter"/>
</dbReference>
<dbReference type="InterPro" id="IPR000847">
    <property type="entry name" value="LysR_HTH_N"/>
</dbReference>
<dbReference type="Gene3D" id="3.40.190.10">
    <property type="entry name" value="Periplasmic binding protein-like II"/>
    <property type="match status" value="2"/>
</dbReference>
<dbReference type="SUPFAM" id="SSF46785">
    <property type="entry name" value="Winged helix' DNA-binding domain"/>
    <property type="match status" value="1"/>
</dbReference>
<keyword evidence="7" id="KW-1185">Reference proteome</keyword>
<dbReference type="PRINTS" id="PR00039">
    <property type="entry name" value="HTHLYSR"/>
</dbReference>
<keyword evidence="2" id="KW-0805">Transcription regulation</keyword>
<evidence type="ECO:0000256" key="3">
    <source>
        <dbReference type="ARBA" id="ARBA00023125"/>
    </source>
</evidence>
<dbReference type="RefSeq" id="WP_088919027.1">
    <property type="nucleotide sequence ID" value="NZ_CP018632.1"/>
</dbReference>
<dbReference type="Proteomes" id="UP000250079">
    <property type="component" value="Chromosome"/>
</dbReference>
<dbReference type="GO" id="GO:0003700">
    <property type="term" value="F:DNA-binding transcription factor activity"/>
    <property type="evidence" value="ECO:0007669"/>
    <property type="project" value="InterPro"/>
</dbReference>
<dbReference type="OrthoDB" id="8679465at2"/>
<dbReference type="Gene3D" id="1.10.10.10">
    <property type="entry name" value="Winged helix-like DNA-binding domain superfamily/Winged helix DNA-binding domain"/>
    <property type="match status" value="1"/>
</dbReference>
<sequence length="307" mass="33981">MRYTLKHLEYFVATAAAGSIKLAAEKINISAPSISSAIAHLEDEFQVQLFIRRHAQGLILTPAGKRIARESKLVLRQADALYSVAGELRNSVSGSLSIGCMVTLAPMIIPELSQAFTSTHSDVELTIVENTHEQLIEQLRQVNIDAAISYDLSIPDDISFEPLASLPPQVLLSSDSPLAKKKKVKLSDLDGLPMILLDLPYSREYFLSLFQHEAMMPEIYARSAHQEVVRAMVSNGFGFTISNARPRNLTTLDGRKLVAVDLVGEHKPMIIGLATLLQEHKPMLLETFEKHCRKMISKRGIPGMLKV</sequence>
<dbReference type="Pfam" id="PF00126">
    <property type="entry name" value="HTH_1"/>
    <property type="match status" value="1"/>
</dbReference>
<keyword evidence="4" id="KW-0804">Transcription</keyword>
<proteinExistence type="inferred from homology"/>
<evidence type="ECO:0000256" key="4">
    <source>
        <dbReference type="ARBA" id="ARBA00023163"/>
    </source>
</evidence>
<reference evidence="6 7" key="1">
    <citation type="submission" date="2016-12" db="EMBL/GenBank/DDBJ databases">
        <authorList>
            <person name="Song W.-J."/>
            <person name="Kurnit D.M."/>
        </authorList>
    </citation>
    <scope>NUCLEOTIDE SEQUENCE [LARGE SCALE GENOMIC DNA]</scope>
    <source>
        <strain evidence="6 7">IMCC3135</strain>
    </source>
</reference>
<dbReference type="InterPro" id="IPR005119">
    <property type="entry name" value="LysR_subst-bd"/>
</dbReference>
<dbReference type="InterPro" id="IPR036390">
    <property type="entry name" value="WH_DNA-bd_sf"/>
</dbReference>
<evidence type="ECO:0000259" key="5">
    <source>
        <dbReference type="PROSITE" id="PS50931"/>
    </source>
</evidence>
<evidence type="ECO:0000256" key="2">
    <source>
        <dbReference type="ARBA" id="ARBA00023015"/>
    </source>
</evidence>
<dbReference type="InterPro" id="IPR036388">
    <property type="entry name" value="WH-like_DNA-bd_sf"/>
</dbReference>
<dbReference type="AlphaFoldDB" id="A0A2Z2NTT7"/>
<dbReference type="PROSITE" id="PS50931">
    <property type="entry name" value="HTH_LYSR"/>
    <property type="match status" value="1"/>
</dbReference>
<protein>
    <submittedName>
        <fullName evidence="6">HTH-type transcriptional regulator CysB</fullName>
    </submittedName>
</protein>
<dbReference type="PANTHER" id="PTHR30346:SF0">
    <property type="entry name" value="HCA OPERON TRANSCRIPTIONAL ACTIVATOR HCAR"/>
    <property type="match status" value="1"/>
</dbReference>
<feature type="domain" description="HTH lysR-type" evidence="5">
    <location>
        <begin position="1"/>
        <end position="61"/>
    </location>
</feature>
<comment type="similarity">
    <text evidence="1">Belongs to the LysR transcriptional regulatory family.</text>
</comment>
<name>A0A2Z2NTT7_9GAMM</name>
<dbReference type="SUPFAM" id="SSF53850">
    <property type="entry name" value="Periplasmic binding protein-like II"/>
    <property type="match status" value="1"/>
</dbReference>